<comment type="caution">
    <text evidence="2">The sequence shown here is derived from an EMBL/GenBank/DDBJ whole genome shotgun (WGS) entry which is preliminary data.</text>
</comment>
<feature type="domain" description="Integrase catalytic" evidence="1">
    <location>
        <begin position="10"/>
        <end position="202"/>
    </location>
</feature>
<dbReference type="Proteomes" id="UP000279307">
    <property type="component" value="Chromosome 10"/>
</dbReference>
<evidence type="ECO:0000313" key="2">
    <source>
        <dbReference type="EMBL" id="RLU18151.1"/>
    </source>
</evidence>
<dbReference type="EMBL" id="QOIP01000010">
    <property type="protein sequence ID" value="RLU18151.1"/>
    <property type="molecule type" value="Genomic_DNA"/>
</dbReference>
<dbReference type="AlphaFoldDB" id="A0A3L8DCU7"/>
<dbReference type="OrthoDB" id="7690379at2759"/>
<dbReference type="PROSITE" id="PS50994">
    <property type="entry name" value="INTEGRASE"/>
    <property type="match status" value="1"/>
</dbReference>
<dbReference type="GO" id="GO:0015074">
    <property type="term" value="P:DNA integration"/>
    <property type="evidence" value="ECO:0007669"/>
    <property type="project" value="InterPro"/>
</dbReference>
<dbReference type="SUPFAM" id="SSF53098">
    <property type="entry name" value="Ribonuclease H-like"/>
    <property type="match status" value="1"/>
</dbReference>
<organism evidence="2 3">
    <name type="scientific">Ooceraea biroi</name>
    <name type="common">Clonal raider ant</name>
    <name type="synonym">Cerapachys biroi</name>
    <dbReference type="NCBI Taxonomy" id="2015173"/>
    <lineage>
        <taxon>Eukaryota</taxon>
        <taxon>Metazoa</taxon>
        <taxon>Ecdysozoa</taxon>
        <taxon>Arthropoda</taxon>
        <taxon>Hexapoda</taxon>
        <taxon>Insecta</taxon>
        <taxon>Pterygota</taxon>
        <taxon>Neoptera</taxon>
        <taxon>Endopterygota</taxon>
        <taxon>Hymenoptera</taxon>
        <taxon>Apocrita</taxon>
        <taxon>Aculeata</taxon>
        <taxon>Formicoidea</taxon>
        <taxon>Formicidae</taxon>
        <taxon>Dorylinae</taxon>
        <taxon>Ooceraea</taxon>
    </lineage>
</organism>
<sequence length="221" mass="24316">MGQLPPPRVRPARPFLHTGVDYAGPFHLRTWRGRAARQYKGYLVVFVCFCSSAIHLELATDYTAQGFLAAYKRFSGRRSICAILTSDCGTNLVGADAELRRLFKAASKESVEIANSLSTDGTAWHFNPPAAPHFGGKWEAAVKSAKFHLKRIIGDAVLTYEEFSTLLTQIESILNSRPLCAISKDPEDLEVLTPGHFLIGEPLATIPEPSLNDVSTSRLTR</sequence>
<reference evidence="2 3" key="1">
    <citation type="journal article" date="2018" name="Genome Res.">
        <title>The genomic architecture and molecular evolution of ant odorant receptors.</title>
        <authorList>
            <person name="McKenzie S.K."/>
            <person name="Kronauer D.J.C."/>
        </authorList>
    </citation>
    <scope>NUCLEOTIDE SEQUENCE [LARGE SCALE GENOMIC DNA]</scope>
    <source>
        <strain evidence="2">Clonal line C1</strain>
    </source>
</reference>
<dbReference type="PANTHER" id="PTHR47331:SF1">
    <property type="entry name" value="GAG-LIKE PROTEIN"/>
    <property type="match status" value="1"/>
</dbReference>
<dbReference type="PANTHER" id="PTHR47331">
    <property type="entry name" value="PHD-TYPE DOMAIN-CONTAINING PROTEIN"/>
    <property type="match status" value="1"/>
</dbReference>
<dbReference type="Gene3D" id="3.30.420.10">
    <property type="entry name" value="Ribonuclease H-like superfamily/Ribonuclease H"/>
    <property type="match status" value="1"/>
</dbReference>
<proteinExistence type="predicted"/>
<dbReference type="GO" id="GO:0003676">
    <property type="term" value="F:nucleic acid binding"/>
    <property type="evidence" value="ECO:0007669"/>
    <property type="project" value="InterPro"/>
</dbReference>
<name>A0A3L8DCU7_OOCBI</name>
<evidence type="ECO:0000259" key="1">
    <source>
        <dbReference type="PROSITE" id="PS50994"/>
    </source>
</evidence>
<accession>A0A3L8DCU7</accession>
<dbReference type="InterPro" id="IPR012337">
    <property type="entry name" value="RNaseH-like_sf"/>
</dbReference>
<evidence type="ECO:0000313" key="3">
    <source>
        <dbReference type="Proteomes" id="UP000279307"/>
    </source>
</evidence>
<dbReference type="InterPro" id="IPR001584">
    <property type="entry name" value="Integrase_cat-core"/>
</dbReference>
<protein>
    <recommendedName>
        <fullName evidence="1">Integrase catalytic domain-containing protein</fullName>
    </recommendedName>
</protein>
<gene>
    <name evidence="2" type="ORF">DMN91_010394</name>
</gene>
<dbReference type="InterPro" id="IPR036397">
    <property type="entry name" value="RNaseH_sf"/>
</dbReference>